<comment type="caution">
    <text evidence="2">The sequence shown here is derived from an EMBL/GenBank/DDBJ whole genome shotgun (WGS) entry which is preliminary data.</text>
</comment>
<dbReference type="InterPro" id="IPR032976">
    <property type="entry name" value="YJEFN_prot_NAXE-like"/>
</dbReference>
<feature type="compositionally biased region" description="Pro residues" evidence="1">
    <location>
        <begin position="194"/>
        <end position="209"/>
    </location>
</feature>
<accession>A0A3L8RS30</accession>
<evidence type="ECO:0000256" key="1">
    <source>
        <dbReference type="SAM" id="MobiDB-lite"/>
    </source>
</evidence>
<dbReference type="AlphaFoldDB" id="A0A3L8RS30"/>
<protein>
    <submittedName>
        <fullName evidence="2">Uncharacterized protein</fullName>
    </submittedName>
</protein>
<dbReference type="PANTHER" id="PTHR13232:SF12">
    <property type="entry name" value="YJEF N-TERMINAL DOMAIN-CONTAINING PROTEIN 3"/>
    <property type="match status" value="1"/>
</dbReference>
<reference evidence="2 3" key="1">
    <citation type="journal article" date="2018" name="Proc. R. Soc. B">
        <title>A non-coding region near Follistatin controls head colour polymorphism in the Gouldian finch.</title>
        <authorList>
            <person name="Toomey M.B."/>
            <person name="Marques C.I."/>
            <person name="Andrade P."/>
            <person name="Araujo P.M."/>
            <person name="Sabatino S."/>
            <person name="Gazda M.A."/>
            <person name="Afonso S."/>
            <person name="Lopes R.J."/>
            <person name="Corbo J.C."/>
            <person name="Carneiro M."/>
        </authorList>
    </citation>
    <scope>NUCLEOTIDE SEQUENCE [LARGE SCALE GENOMIC DNA]</scope>
    <source>
        <strain evidence="2">Red01</strain>
        <tissue evidence="2">Muscle</tissue>
    </source>
</reference>
<feature type="compositionally biased region" description="Pro residues" evidence="1">
    <location>
        <begin position="130"/>
        <end position="148"/>
    </location>
</feature>
<name>A0A3L8RS30_CHLGU</name>
<dbReference type="SUPFAM" id="SSF64153">
    <property type="entry name" value="YjeF N-terminal domain-like"/>
    <property type="match status" value="1"/>
</dbReference>
<organism evidence="2 3">
    <name type="scientific">Chloebia gouldiae</name>
    <name type="common">Gouldian finch</name>
    <name type="synonym">Erythrura gouldiae</name>
    <dbReference type="NCBI Taxonomy" id="44316"/>
    <lineage>
        <taxon>Eukaryota</taxon>
        <taxon>Metazoa</taxon>
        <taxon>Chordata</taxon>
        <taxon>Craniata</taxon>
        <taxon>Vertebrata</taxon>
        <taxon>Euteleostomi</taxon>
        <taxon>Archelosauria</taxon>
        <taxon>Archosauria</taxon>
        <taxon>Dinosauria</taxon>
        <taxon>Saurischia</taxon>
        <taxon>Theropoda</taxon>
        <taxon>Coelurosauria</taxon>
        <taxon>Aves</taxon>
        <taxon>Neognathae</taxon>
        <taxon>Neoaves</taxon>
        <taxon>Telluraves</taxon>
        <taxon>Australaves</taxon>
        <taxon>Passeriformes</taxon>
        <taxon>Passeroidea</taxon>
        <taxon>Passeridae</taxon>
        <taxon>Chloebia</taxon>
    </lineage>
</organism>
<sequence>MEKELLEDYRFGRQQLIEIWGHACAVAVTKASSSPQDGHRPHPTAGIIFIPPLASSSFHHGHHPHPSPAPAPSHSECCPGSAADAVDPVPCRAMDPTPCHDPIPVPLHVPPPSHPGCPFPLLPLPRPCVPPGPAATPRSPPGDGPPAVPAGVPVAVAATPPAHAARGVRAGTERGHRAGVRPPPPQLCGYLRSPHPPPPPPPPGLPPGPSAAVFPQDYEPTIFYPKRSPDPLHRDFTTQCEKMDIPFLSYLPTEVQLINDAYNAVVDAVLGAEGTEGTEPCAATLATLRHVRIPIVSLDVPSGAAVSPQVSPCPLRCPRVPSGTPVSPQVFPCPQLSPGVP</sequence>
<feature type="region of interest" description="Disordered" evidence="1">
    <location>
        <begin position="58"/>
        <end position="79"/>
    </location>
</feature>
<proteinExistence type="predicted"/>
<dbReference type="OrthoDB" id="10064708at2759"/>
<dbReference type="PANTHER" id="PTHR13232">
    <property type="entry name" value="NAD(P)H-HYDRATE EPIMERASE"/>
    <property type="match status" value="1"/>
</dbReference>
<evidence type="ECO:0000313" key="3">
    <source>
        <dbReference type="Proteomes" id="UP000276834"/>
    </source>
</evidence>
<dbReference type="InterPro" id="IPR036652">
    <property type="entry name" value="YjeF_N_dom_sf"/>
</dbReference>
<feature type="compositionally biased region" description="Low complexity" evidence="1">
    <location>
        <begin position="149"/>
        <end position="168"/>
    </location>
</feature>
<dbReference type="GO" id="GO:0052856">
    <property type="term" value="F:NAD(P)HX epimerase activity"/>
    <property type="evidence" value="ECO:0007669"/>
    <property type="project" value="TreeGrafter"/>
</dbReference>
<gene>
    <name evidence="2" type="ORF">DV515_00016595</name>
</gene>
<dbReference type="Gene3D" id="3.40.50.10260">
    <property type="entry name" value="YjeF N-terminal domain"/>
    <property type="match status" value="1"/>
</dbReference>
<keyword evidence="3" id="KW-1185">Reference proteome</keyword>
<dbReference type="Proteomes" id="UP000276834">
    <property type="component" value="Unassembled WGS sequence"/>
</dbReference>
<feature type="region of interest" description="Disordered" evidence="1">
    <location>
        <begin position="130"/>
        <end position="211"/>
    </location>
</feature>
<dbReference type="EMBL" id="QUSF01000363">
    <property type="protein sequence ID" value="RLV82487.1"/>
    <property type="molecule type" value="Genomic_DNA"/>
</dbReference>
<evidence type="ECO:0000313" key="2">
    <source>
        <dbReference type="EMBL" id="RLV82487.1"/>
    </source>
</evidence>
<dbReference type="GO" id="GO:0005739">
    <property type="term" value="C:mitochondrion"/>
    <property type="evidence" value="ECO:0007669"/>
    <property type="project" value="TreeGrafter"/>
</dbReference>